<dbReference type="InterPro" id="IPR013230">
    <property type="entry name" value="Peptidase_M15A_C"/>
</dbReference>
<dbReference type="SUPFAM" id="SSF55166">
    <property type="entry name" value="Hedgehog/DD-peptidase"/>
    <property type="match status" value="1"/>
</dbReference>
<proteinExistence type="predicted"/>
<feature type="signal peptide" evidence="1">
    <location>
        <begin position="1"/>
        <end position="21"/>
    </location>
</feature>
<feature type="domain" description="Peptidase M15A C-terminal" evidence="3">
    <location>
        <begin position="118"/>
        <end position="235"/>
    </location>
</feature>
<dbReference type="InterPro" id="IPR036366">
    <property type="entry name" value="PGBDSf"/>
</dbReference>
<dbReference type="InterPro" id="IPR002477">
    <property type="entry name" value="Peptidoglycan-bd-like"/>
</dbReference>
<keyword evidence="4" id="KW-0378">Hydrolase</keyword>
<dbReference type="RefSeq" id="WP_310423724.1">
    <property type="nucleotide sequence ID" value="NZ_JAVDYC010000001.1"/>
</dbReference>
<keyword evidence="4" id="KW-0121">Carboxypeptidase</keyword>
<evidence type="ECO:0000313" key="4">
    <source>
        <dbReference type="EMBL" id="MDR7327013.1"/>
    </source>
</evidence>
<comment type="caution">
    <text evidence="4">The sequence shown here is derived from an EMBL/GenBank/DDBJ whole genome shotgun (WGS) entry which is preliminary data.</text>
</comment>
<sequence>MTRQKVFRLFMALFMMVSATATVNVVLAGPAQADGCYTWNRTLREGMSGDDVTQLQIRVAGWVDSGEVLSVDGNFGPRTAAAVRKFQSAYGLGADGVAGPQTVNQIYALQDDDCSPIHFTFAEVTQSSTCGSQASLQGGAVSAAQVRVNLIKSMWRAEALRRQLGDTPLTVTSGFRSVECNQRVGGATGSRHTYGDALDFTGTPSLCTIARQARTAGFAEIIGPGAAGHDDHTHLAAKPTRSWSAPNCF</sequence>
<gene>
    <name evidence="4" type="ORF">J2S44_007263</name>
</gene>
<keyword evidence="4" id="KW-0645">Protease</keyword>
<keyword evidence="5" id="KW-1185">Reference proteome</keyword>
<accession>A0AAE4CXW0</accession>
<feature type="domain" description="Peptidoglycan binding-like" evidence="2">
    <location>
        <begin position="48"/>
        <end position="105"/>
    </location>
</feature>
<dbReference type="AlphaFoldDB" id="A0AAE4CXW0"/>
<dbReference type="Gene3D" id="1.10.101.10">
    <property type="entry name" value="PGBD-like superfamily/PGBD"/>
    <property type="match status" value="1"/>
</dbReference>
<reference evidence="4 5" key="1">
    <citation type="submission" date="2023-07" db="EMBL/GenBank/DDBJ databases">
        <title>Sequencing the genomes of 1000 actinobacteria strains.</title>
        <authorList>
            <person name="Klenk H.-P."/>
        </authorList>
    </citation>
    <scope>NUCLEOTIDE SEQUENCE [LARGE SCALE GENOMIC DNA]</scope>
    <source>
        <strain evidence="4 5">DSM 44711</strain>
    </source>
</reference>
<evidence type="ECO:0000259" key="2">
    <source>
        <dbReference type="Pfam" id="PF01471"/>
    </source>
</evidence>
<dbReference type="GO" id="GO:0009046">
    <property type="term" value="F:zinc D-Ala-D-Ala carboxypeptidase activity"/>
    <property type="evidence" value="ECO:0007669"/>
    <property type="project" value="UniProtKB-EC"/>
</dbReference>
<evidence type="ECO:0000256" key="1">
    <source>
        <dbReference type="SAM" id="SignalP"/>
    </source>
</evidence>
<evidence type="ECO:0000313" key="5">
    <source>
        <dbReference type="Proteomes" id="UP001183629"/>
    </source>
</evidence>
<dbReference type="SUPFAM" id="SSF47090">
    <property type="entry name" value="PGBD-like"/>
    <property type="match status" value="1"/>
</dbReference>
<keyword evidence="1" id="KW-0732">Signal</keyword>
<name>A0AAE4CXW0_9ACTN</name>
<dbReference type="InterPro" id="IPR036365">
    <property type="entry name" value="PGBD-like_sf"/>
</dbReference>
<dbReference type="Proteomes" id="UP001183629">
    <property type="component" value="Unassembled WGS sequence"/>
</dbReference>
<dbReference type="Pfam" id="PF01471">
    <property type="entry name" value="PG_binding_1"/>
    <property type="match status" value="1"/>
</dbReference>
<feature type="chain" id="PRO_5042122466" evidence="1">
    <location>
        <begin position="22"/>
        <end position="249"/>
    </location>
</feature>
<organism evidence="4 5">
    <name type="scientific">Catenuloplanes niger</name>
    <dbReference type="NCBI Taxonomy" id="587534"/>
    <lineage>
        <taxon>Bacteria</taxon>
        <taxon>Bacillati</taxon>
        <taxon>Actinomycetota</taxon>
        <taxon>Actinomycetes</taxon>
        <taxon>Micromonosporales</taxon>
        <taxon>Micromonosporaceae</taxon>
        <taxon>Catenuloplanes</taxon>
    </lineage>
</organism>
<dbReference type="EMBL" id="JAVDYC010000001">
    <property type="protein sequence ID" value="MDR7327013.1"/>
    <property type="molecule type" value="Genomic_DNA"/>
</dbReference>
<dbReference type="InterPro" id="IPR009045">
    <property type="entry name" value="Zn_M74/Hedgehog-like"/>
</dbReference>
<dbReference type="Pfam" id="PF08291">
    <property type="entry name" value="Peptidase_M15_3"/>
    <property type="match status" value="1"/>
</dbReference>
<dbReference type="Gene3D" id="3.30.1380.10">
    <property type="match status" value="1"/>
</dbReference>
<evidence type="ECO:0000259" key="3">
    <source>
        <dbReference type="Pfam" id="PF08291"/>
    </source>
</evidence>
<protein>
    <submittedName>
        <fullName evidence="4">Zinc D-Ala-D-Ala carboxypeptidase</fullName>
        <ecNumber evidence="4">3.4.17.14</ecNumber>
    </submittedName>
</protein>
<dbReference type="EC" id="3.4.17.14" evidence="4"/>